<gene>
    <name evidence="1" type="ORF">ECRASSUSDP1_LOCUS1589</name>
</gene>
<dbReference type="Proteomes" id="UP001295684">
    <property type="component" value="Unassembled WGS sequence"/>
</dbReference>
<sequence length="671" mass="77593">MENIQDQEDLNSQKCLKESLPMAKEIIEAVLDTIQEHYDEIELRKKVPIFAADLLVSQLNQSMMSGVVPLCDNRADDLLADQVFPVESDSTLVYEYIQDDEPLQPPTDYCCKERVKVNFVYKYKNDSKVKKKLSISKKSKSSLSKRYIMRATTKLFSETSETSYQNSPKKKKLPTFEEQYGDIIKPLADVTPSSKGPKITYDDGLTPETMERLRQESNKRIKAKKMKEQDMREMLQARSHSYNKNIEKDIDYKDGKTPDFEEQLTHAFQIKYKRADSLGVRNLIIDKDQLIRASRPNMDRLIKVQNMKHEIRDPGQELFPEETSITGQDEGAINGENKTQGFFNQHDKGEDLYQQMVDESEETKIKPALKPIKTLNRKSTIKVSKDNSLITSNPSSGIKFSKNFTGRQDISNAFSSLRRNFLPTFGVTYSEKQKEAKMNQQQSSLKLAPSSLKRLSNNIASTSDMSVQVKGEDYISSLPQNRMRRKDYEANNLSFDNIRPLYNMSSAQKFDNRSMNHSEATFGHRESRVDTLKREVSHSLLVNKPLHEEFRDEYDGQRDKSNVYLPKLKTKYTLHITDMGPRVVNKKLVDNTTSQKSETVSNIDDEVEDSLLKTEKDYPQPDYFPVASNPKFSLKKWKRKKRGNFDASKSIDYSIFQKKRQYLDLYMNSNE</sequence>
<protein>
    <submittedName>
        <fullName evidence="1">Uncharacterized protein</fullName>
    </submittedName>
</protein>
<evidence type="ECO:0000313" key="1">
    <source>
        <dbReference type="EMBL" id="CAI2360289.1"/>
    </source>
</evidence>
<dbReference type="EMBL" id="CAMPGE010001497">
    <property type="protein sequence ID" value="CAI2360289.1"/>
    <property type="molecule type" value="Genomic_DNA"/>
</dbReference>
<keyword evidence="2" id="KW-1185">Reference proteome</keyword>
<accession>A0AAD1U756</accession>
<name>A0AAD1U756_EUPCR</name>
<dbReference type="AlphaFoldDB" id="A0AAD1U756"/>
<proteinExistence type="predicted"/>
<reference evidence="1" key="1">
    <citation type="submission" date="2023-07" db="EMBL/GenBank/DDBJ databases">
        <authorList>
            <consortium name="AG Swart"/>
            <person name="Singh M."/>
            <person name="Singh A."/>
            <person name="Seah K."/>
            <person name="Emmerich C."/>
        </authorList>
    </citation>
    <scope>NUCLEOTIDE SEQUENCE</scope>
    <source>
        <strain evidence="1">DP1</strain>
    </source>
</reference>
<evidence type="ECO:0000313" key="2">
    <source>
        <dbReference type="Proteomes" id="UP001295684"/>
    </source>
</evidence>
<comment type="caution">
    <text evidence="1">The sequence shown here is derived from an EMBL/GenBank/DDBJ whole genome shotgun (WGS) entry which is preliminary data.</text>
</comment>
<organism evidence="1 2">
    <name type="scientific">Euplotes crassus</name>
    <dbReference type="NCBI Taxonomy" id="5936"/>
    <lineage>
        <taxon>Eukaryota</taxon>
        <taxon>Sar</taxon>
        <taxon>Alveolata</taxon>
        <taxon>Ciliophora</taxon>
        <taxon>Intramacronucleata</taxon>
        <taxon>Spirotrichea</taxon>
        <taxon>Hypotrichia</taxon>
        <taxon>Euplotida</taxon>
        <taxon>Euplotidae</taxon>
        <taxon>Moneuplotes</taxon>
    </lineage>
</organism>